<name>A0A1I2L9Z6_9ACTN</name>
<dbReference type="PANTHER" id="PTHR43648:SF1">
    <property type="entry name" value="ELECTRON TRANSFER FLAVOPROTEIN BETA SUBUNIT LYSINE METHYLTRANSFERASE"/>
    <property type="match status" value="1"/>
</dbReference>
<dbReference type="Pfam" id="PF06325">
    <property type="entry name" value="PrmA"/>
    <property type="match status" value="1"/>
</dbReference>
<organism evidence="4 5">
    <name type="scientific">Blastococcus tunisiensis</name>
    <dbReference type="NCBI Taxonomy" id="1798228"/>
    <lineage>
        <taxon>Bacteria</taxon>
        <taxon>Bacillati</taxon>
        <taxon>Actinomycetota</taxon>
        <taxon>Actinomycetes</taxon>
        <taxon>Geodermatophilales</taxon>
        <taxon>Geodermatophilaceae</taxon>
        <taxon>Blastococcus</taxon>
    </lineage>
</organism>
<gene>
    <name evidence="4" type="ORF">SAMN05216574_12518</name>
</gene>
<dbReference type="GO" id="GO:0032259">
    <property type="term" value="P:methylation"/>
    <property type="evidence" value="ECO:0007669"/>
    <property type="project" value="UniProtKB-KW"/>
</dbReference>
<dbReference type="SUPFAM" id="SSF53335">
    <property type="entry name" value="S-adenosyl-L-methionine-dependent methyltransferases"/>
    <property type="match status" value="1"/>
</dbReference>
<keyword evidence="5" id="KW-1185">Reference proteome</keyword>
<sequence length="227" mass="23838">MTGPVPADRPAPPVSPSFVRAHTRPARPSLVPEVVLHVAADVVALWEAIEVERGTPPTEPPFWAAAWPGGQALARHVLDTPATVRGRSVLDLGSGSGLVAVAAALAGADRVTASDVDPFSHAAVAVNAAENGVAPIGLLGDVLGEEPPAVDVVLAGDVCYDRLMSERVLPWLETARARGADVYLGDPGRPYVPTDRLEQVAAFDVPDTESAPDLPVRLRRTTVWRLP</sequence>
<dbReference type="InterPro" id="IPR029063">
    <property type="entry name" value="SAM-dependent_MTases_sf"/>
</dbReference>
<evidence type="ECO:0000256" key="2">
    <source>
        <dbReference type="ARBA" id="ARBA00022679"/>
    </source>
</evidence>
<keyword evidence="2" id="KW-0808">Transferase</keyword>
<reference evidence="5" key="1">
    <citation type="submission" date="2016-10" db="EMBL/GenBank/DDBJ databases">
        <authorList>
            <person name="Varghese N."/>
            <person name="Submissions S."/>
        </authorList>
    </citation>
    <scope>NUCLEOTIDE SEQUENCE [LARGE SCALE GENOMIC DNA]</scope>
    <source>
        <strain evidence="5">DSM 46838</strain>
    </source>
</reference>
<protein>
    <submittedName>
        <fullName evidence="4">Predicted nicotinamide N-methyase</fullName>
    </submittedName>
</protein>
<evidence type="ECO:0000313" key="4">
    <source>
        <dbReference type="EMBL" id="SFF74021.1"/>
    </source>
</evidence>
<dbReference type="Proteomes" id="UP000198589">
    <property type="component" value="Unassembled WGS sequence"/>
</dbReference>
<dbReference type="OrthoDB" id="9794615at2"/>
<evidence type="ECO:0000256" key="1">
    <source>
        <dbReference type="ARBA" id="ARBA00022603"/>
    </source>
</evidence>
<dbReference type="AlphaFoldDB" id="A0A1I2L9Z6"/>
<dbReference type="STRING" id="1798228.SAMN05216574_12518"/>
<evidence type="ECO:0000256" key="3">
    <source>
        <dbReference type="SAM" id="MobiDB-lite"/>
    </source>
</evidence>
<dbReference type="GO" id="GO:0016279">
    <property type="term" value="F:protein-lysine N-methyltransferase activity"/>
    <property type="evidence" value="ECO:0007669"/>
    <property type="project" value="TreeGrafter"/>
</dbReference>
<dbReference type="EMBL" id="FOND01000025">
    <property type="protein sequence ID" value="SFF74021.1"/>
    <property type="molecule type" value="Genomic_DNA"/>
</dbReference>
<dbReference type="PANTHER" id="PTHR43648">
    <property type="entry name" value="ELECTRON TRANSFER FLAVOPROTEIN BETA SUBUNIT LYSINE METHYLTRANSFERASE"/>
    <property type="match status" value="1"/>
</dbReference>
<proteinExistence type="predicted"/>
<accession>A0A1I2L9Z6</accession>
<dbReference type="InterPro" id="IPR050078">
    <property type="entry name" value="Ribosomal_L11_MeTrfase_PrmA"/>
</dbReference>
<feature type="region of interest" description="Disordered" evidence="3">
    <location>
        <begin position="1"/>
        <end position="20"/>
    </location>
</feature>
<keyword evidence="1" id="KW-0489">Methyltransferase</keyword>
<dbReference type="Gene3D" id="3.40.50.150">
    <property type="entry name" value="Vaccinia Virus protein VP39"/>
    <property type="match status" value="1"/>
</dbReference>
<evidence type="ECO:0000313" key="5">
    <source>
        <dbReference type="Proteomes" id="UP000198589"/>
    </source>
</evidence>